<dbReference type="Gene3D" id="1.25.10.10">
    <property type="entry name" value="Leucine-rich Repeat Variant"/>
    <property type="match status" value="1"/>
</dbReference>
<evidence type="ECO:0000256" key="3">
    <source>
        <dbReference type="ARBA" id="ARBA00022776"/>
    </source>
</evidence>
<dbReference type="PANTHER" id="PTHR12827">
    <property type="entry name" value="MEIOTIC CHECKPOINT REGULATOR TSG24 FAMILY MEMBER"/>
    <property type="match status" value="1"/>
</dbReference>
<dbReference type="PANTHER" id="PTHR12827:SF3">
    <property type="entry name" value="ANAPHASE-PROMOTING COMPLEX SUBUNIT 1"/>
    <property type="match status" value="1"/>
</dbReference>
<organism evidence="7 8">
    <name type="scientific">Cardiosporidium cionae</name>
    <dbReference type="NCBI Taxonomy" id="476202"/>
    <lineage>
        <taxon>Eukaryota</taxon>
        <taxon>Sar</taxon>
        <taxon>Alveolata</taxon>
        <taxon>Apicomplexa</taxon>
        <taxon>Aconoidasida</taxon>
        <taxon>Nephromycida</taxon>
        <taxon>Cardiosporidium</taxon>
    </lineage>
</organism>
<feature type="compositionally biased region" description="Low complexity" evidence="5">
    <location>
        <begin position="503"/>
        <end position="529"/>
    </location>
</feature>
<reference evidence="7 8" key="1">
    <citation type="journal article" date="2020" name="bioRxiv">
        <title>Metabolic contributions of an alphaproteobacterial endosymbiont in the apicomplexan Cardiosporidium cionae.</title>
        <authorList>
            <person name="Hunter E.S."/>
            <person name="Paight C.J."/>
            <person name="Lane C.E."/>
        </authorList>
    </citation>
    <scope>NUCLEOTIDE SEQUENCE [LARGE SCALE GENOMIC DNA]</scope>
    <source>
        <strain evidence="7">ESH_2018</strain>
    </source>
</reference>
<dbReference type="InterPro" id="IPR011989">
    <property type="entry name" value="ARM-like"/>
</dbReference>
<evidence type="ECO:0000256" key="1">
    <source>
        <dbReference type="ARBA" id="ARBA00010547"/>
    </source>
</evidence>
<feature type="compositionally biased region" description="Polar residues" evidence="5">
    <location>
        <begin position="534"/>
        <end position="551"/>
    </location>
</feature>
<feature type="region of interest" description="Disordered" evidence="5">
    <location>
        <begin position="971"/>
        <end position="996"/>
    </location>
</feature>
<keyword evidence="7" id="KW-0647">Proteasome</keyword>
<feature type="region of interest" description="Disordered" evidence="5">
    <location>
        <begin position="467"/>
        <end position="559"/>
    </location>
</feature>
<evidence type="ECO:0000256" key="2">
    <source>
        <dbReference type="ARBA" id="ARBA00022618"/>
    </source>
</evidence>
<feature type="compositionally biased region" description="Pro residues" evidence="5">
    <location>
        <begin position="979"/>
        <end position="996"/>
    </location>
</feature>
<dbReference type="InterPro" id="IPR046794">
    <property type="entry name" value="Apc1_MidN"/>
</dbReference>
<gene>
    <name evidence="7" type="ORF">IE077_004323</name>
</gene>
<dbReference type="EMBL" id="JADAQX010000172">
    <property type="protein sequence ID" value="KAF8821506.1"/>
    <property type="molecule type" value="Genomic_DNA"/>
</dbReference>
<comment type="caution">
    <text evidence="7">The sequence shown here is derived from an EMBL/GenBank/DDBJ whole genome shotgun (WGS) entry which is preliminary data.</text>
</comment>
<dbReference type="Pfam" id="PF20518">
    <property type="entry name" value="Apc1_MidN"/>
    <property type="match status" value="1"/>
</dbReference>
<comment type="similarity">
    <text evidence="1">Belongs to the APC1 family.</text>
</comment>
<keyword evidence="8" id="KW-1185">Reference proteome</keyword>
<sequence length="3006" mass="335101">MVLSFYFDAQFGAFEYVEGVYKWTDIPYFGDFDDRDPHEVIESTITGSQSLAASMFDLSKSIYHAGEAERCHVRVVWIDTTLPLALSYSKYNQSYILFAMYCLNSHFLQRIDTTLEKHMIPLQHRIAQSTLSNKLATNLHQSGSEYIFQELWSFRPRQPPLPGDSEEGYFCLEAHPPLLVCSQTGSGAFEKRFLLALLNEVESALYCLPVFSETAPEEVTILPHVLAATAACPVTSLNEYQSLPYNLSSSISHKLSDASWMDVEVKHRTSTEGSKYLEPSKRSIEMDLAQVPQFLVILHTDYSLCLYVGTQKLCTFILSSLPVDQRVIHIYGNIANRFNLMTATHPFTPADGKGETYTHDNAPHLRLNRYRCILNLQPSSWLLRSCMHSLCLTLPEEAAVDLMRLIFVECINPTSSTRTDVNPSVTSFSSHYLEWRAFVHSLCNSLASWVVLSPHYSHFFSPSGGPSASTTTPPCSTPPLGDLEGGERTPEKENYLLRRSQRGESTSSSHISPPSSHGGGSLSLPLLSPRVMATHSSLPFPSHAQISSPRESPSPAETGYYMRTRGMDVSHLKDVTSNGFISASIRKGKEESDYHVGKRRRGETSQKAEEMLAFGSASPLSHPPSLNGTPLPPLKNPEVAAPPLPCIPSLFLKATSRSMNTYFARDEDYLVLNPFLTDASLETHCKLEEPSLSLNSLPFLECRYTNLYGHFGAIFSCLHSLFENLKLSASTDGLSSLGSLLVQMAYALHLDLFIEYYLHELPALVNQFESPLTWGERPLSSLASTSGGKRVYSQPLHPSKKGVMFPPMDAYPKGRVDPLLASLFALRSVPSIFSILETFFNRSLGQILSPSTFTCFPSTRETDLCSFVDKQAVLKRKWELNSMLLQEEQTARLAEKGIEKPPINVSFPRSISTHSLTSLSCKTSSEEDAEATLASTACHRVSPSRKNPILHFIRQKESSLTVFPLKHASSSDEVFPSSSLPPAPPLLRENGPPPPIPEKYSKPPETLSTYATALTASPFFPPVPLPPPEMPPLLPAIEEADPLSTLAILHDYNFPVFPLIYCVIHIYELLSLLSQSYSLSEASLHWKSHPLDASGVLYPFPFKSTTESTYLLLPPPPTVACHPLTLCMTHPMKSVEPWTSVSPLERLLIFLVGTGMRLSRLDQLAMVIQIPIKEYLRALMAFPSADALSSEGLELIGREDLAYMKRMRNDLYVRCTQQSTPYYPHIFNGMMTVPGLSNRSVSIRGRITYLHWGGLCPSSTWLNTMFPNDDRLHRVARLLDSTSVPNILVMVENRDTTTAGQKEILEIIVLTHEQMSVCVGRGAFTLGCLPASMLGNTILDIPHIDTRVRLTPAIPYIEEETLNPPPISPRLSAAAIPPSSVFSSPPPTPFSPLAEAEISLRPLPFSPEEISPPRSPSFEYLNTRIIARDLSRIPLECDHWPEFHNGVAAAFMAAPANNLFEEGDAEAAPASRIIQWVHRHEQVYTANEFGGFLCGMGLRGFLRTFDRTEWVRLLRKYREETVQVGLLLGLAGSLIGSKHRYMKRLCMIHLPSALPENLREVSMRPSTQCAALISLGLIYAGTGDQLIYKTLLEQLMHPPLCSTLQGAPPPLKMHERFMQTFTSEGILPGYMGIHTDGHRNIQKQSVDRESYALCAAWALGCTKLGQQGTLSESTHASLEEDFLFLANFSDWNYASMTRGNTFTAPSPPSALLPFHKVASTTLSLTQTLPSPTRFTQTSLPTPCIPLTIPSSLTDPPQTHRHAYKTKHPALELNPAFLPAVSSLNLYSEKGLPPLSPCSRWISTTKPFGLLRREFFPSSHALPFPHHPSPEVERHPGLDAFSFARKLREGISPEKRNPPEMERPAEITQRDAFMDSHKDALRSPPPFLDNHSQSICSLFASRRPLYLSQCKIFNESINPAEISTAAAMAYGLAYIQTNDPHRAVQLLLPNSPSEIPPVFPHVLFQKVVSRNIILWDSITPTHAWVASQIPLFLRIFPPDRDKTSPSAVCLPYLSWVDISTGRLHGDAKWQNLLERSPIDASIWEKEDLQINIIFCLKLRLYALGGALQSLGLRFAGTANCMAKSLLLTYLSYLRSLASPLTPQGLSKEWPSFVPLTRWSLKKTTSLDALTVYRMVTVCLQALACVMAGTCDREILKELSADRCTIRKAPIPPIHYSDSTSKGSQFDTSLRKYGHHFLWSQAVGILCMGGGQYSFRRDPFAIASLLLSISAFHPPRDPRDQWHLLPACHHLYVLAAEKRSLQAVEITSGRTVRLPIDITVMKDPHRSPLDVSLFSPDAVHALSSTPPPSYFEVPSSPEKPSLADLAPSPPFFLSSHSLPNTLKTQRLRLTLPCLLPEAHRIVSLRVASTRYWPIDVRREPLLPPPTTLCTHSSKKDSSHSPPSFVPPPLSSSIPPNPAASVALSSSFSSPEGSTTGYTRNEVHAFSLPLRKTTMFPFLEYQRKHHVSKESSFLNERDPPPLSPPPRDAWEVLSDTDTYDDEMVLPLPSSSLQAIVFSSSIDIRAVQAGKHTLSLLDTILASGCLVVKRLPACFPHTSEEEEHSFLLASRWGNPPGEAETRMERNTSLLCAIPTEREATVEELEDFQCTLKALIEGTDAQGEFLSHVVLHAISSLEVRDSINDGNDRDTVILRAYLHALSHYSTGFLHPASLLWRNPPPPVSIPGRNLPPSQEEVSPSVSSPTYDAKTLPPPFSKRTPPMKNLLSLQDPLLQEMGHRWKSWHSQVLLSDLRWIQKCILSACFDALPFYFYLKAFVSYPTSSTSCLHPSLSLQITPKDVSTLHLLRLFYESPILPHVRCKNRSQFHLYFSKGEVPSKSVLQSHPTAARPFIASLLSVADIFEVDERLQSFFNAHAHSLLVWQTYYYCYGPLHRLPEGDPLSSPSLKGTTGEAFRSYYGLPLFSQWKYVTHAFPRKFLPFEGITFPLSTIPSSLSFDFYTIASSELRIEAYTLIRNAELHSQPEWLKQQFAHMLVCLYGRSQSLKMVQDIM</sequence>
<protein>
    <submittedName>
        <fullName evidence="7">Proteasome/cyclosome repeat-containing protein</fullName>
    </submittedName>
</protein>
<name>A0ABQ7JC06_9APIC</name>
<evidence type="ECO:0000259" key="6">
    <source>
        <dbReference type="Pfam" id="PF20518"/>
    </source>
</evidence>
<evidence type="ECO:0000256" key="4">
    <source>
        <dbReference type="ARBA" id="ARBA00023306"/>
    </source>
</evidence>
<keyword evidence="2" id="KW-0132">Cell division</keyword>
<evidence type="ECO:0000313" key="7">
    <source>
        <dbReference type="EMBL" id="KAF8821506.1"/>
    </source>
</evidence>
<feature type="compositionally biased region" description="Basic and acidic residues" evidence="5">
    <location>
        <begin position="485"/>
        <end position="496"/>
    </location>
</feature>
<feature type="region of interest" description="Disordered" evidence="5">
    <location>
        <begin position="2680"/>
        <end position="2712"/>
    </location>
</feature>
<keyword evidence="4" id="KW-0131">Cell cycle</keyword>
<dbReference type="InterPro" id="IPR024990">
    <property type="entry name" value="Apc1"/>
</dbReference>
<proteinExistence type="inferred from homology"/>
<accession>A0ABQ7JC06</accession>
<dbReference type="Proteomes" id="UP000823046">
    <property type="component" value="Unassembled WGS sequence"/>
</dbReference>
<feature type="compositionally biased region" description="Low complexity" evidence="5">
    <location>
        <begin position="2686"/>
        <end position="2699"/>
    </location>
</feature>
<keyword evidence="3" id="KW-0498">Mitosis</keyword>
<evidence type="ECO:0000313" key="8">
    <source>
        <dbReference type="Proteomes" id="UP000823046"/>
    </source>
</evidence>
<evidence type="ECO:0000256" key="5">
    <source>
        <dbReference type="SAM" id="MobiDB-lite"/>
    </source>
</evidence>
<feature type="domain" description="Anaphase-promoting complex subunit 1 middle" evidence="6">
    <location>
        <begin position="704"/>
        <end position="766"/>
    </location>
</feature>
<dbReference type="GO" id="GO:0000502">
    <property type="term" value="C:proteasome complex"/>
    <property type="evidence" value="ECO:0007669"/>
    <property type="project" value="UniProtKB-KW"/>
</dbReference>
<feature type="region of interest" description="Disordered" evidence="5">
    <location>
        <begin position="2381"/>
        <end position="2409"/>
    </location>
</feature>